<dbReference type="InterPro" id="IPR029058">
    <property type="entry name" value="AB_hydrolase_fold"/>
</dbReference>
<dbReference type="Proteomes" id="UP000462212">
    <property type="component" value="Unassembled WGS sequence"/>
</dbReference>
<keyword evidence="1" id="KW-0378">Hydrolase</keyword>
<proteinExistence type="predicted"/>
<name>A0A8H8S5K8_9HELO</name>
<dbReference type="PANTHER" id="PTHR48081:SF3">
    <property type="entry name" value="ALPHA_BETA HYDROLASE FOLD-3 DOMAIN-CONTAINING PROTEIN"/>
    <property type="match status" value="1"/>
</dbReference>
<dbReference type="PANTHER" id="PTHR48081">
    <property type="entry name" value="AB HYDROLASE SUPERFAMILY PROTEIN C4A8.06C"/>
    <property type="match status" value="1"/>
</dbReference>
<keyword evidence="4" id="KW-1185">Reference proteome</keyword>
<accession>A0A8H8S5K8</accession>
<dbReference type="Gene3D" id="3.40.50.1820">
    <property type="entry name" value="alpha/beta hydrolase"/>
    <property type="match status" value="1"/>
</dbReference>
<reference evidence="3 4" key="1">
    <citation type="submission" date="2018-05" db="EMBL/GenBank/DDBJ databases">
        <title>Genome sequencing and assembly of the regulated plant pathogen Lachnellula willkommii and related sister species for the development of diagnostic species identification markers.</title>
        <authorList>
            <person name="Giroux E."/>
            <person name="Bilodeau G."/>
        </authorList>
    </citation>
    <scope>NUCLEOTIDE SEQUENCE [LARGE SCALE GENOMIC DNA]</scope>
    <source>
        <strain evidence="3 4">CBS 197.66</strain>
    </source>
</reference>
<feature type="domain" description="Alpha/beta hydrolase fold-3" evidence="2">
    <location>
        <begin position="40"/>
        <end position="140"/>
    </location>
</feature>
<evidence type="ECO:0000259" key="2">
    <source>
        <dbReference type="Pfam" id="PF07859"/>
    </source>
</evidence>
<dbReference type="EMBL" id="QGMJ01000004">
    <property type="protein sequence ID" value="TVY45909.1"/>
    <property type="molecule type" value="Genomic_DNA"/>
</dbReference>
<dbReference type="InterPro" id="IPR050300">
    <property type="entry name" value="GDXG_lipolytic_enzyme"/>
</dbReference>
<dbReference type="Pfam" id="PF07859">
    <property type="entry name" value="Abhydrolase_3"/>
    <property type="match status" value="1"/>
</dbReference>
<evidence type="ECO:0000256" key="1">
    <source>
        <dbReference type="ARBA" id="ARBA00022801"/>
    </source>
</evidence>
<organism evidence="3 4">
    <name type="scientific">Lachnellula subtilissima</name>
    <dbReference type="NCBI Taxonomy" id="602034"/>
    <lineage>
        <taxon>Eukaryota</taxon>
        <taxon>Fungi</taxon>
        <taxon>Dikarya</taxon>
        <taxon>Ascomycota</taxon>
        <taxon>Pezizomycotina</taxon>
        <taxon>Leotiomycetes</taxon>
        <taxon>Helotiales</taxon>
        <taxon>Lachnaceae</taxon>
        <taxon>Lachnellula</taxon>
    </lineage>
</organism>
<dbReference type="GO" id="GO:0016787">
    <property type="term" value="F:hydrolase activity"/>
    <property type="evidence" value="ECO:0007669"/>
    <property type="project" value="UniProtKB-KW"/>
</dbReference>
<protein>
    <submittedName>
        <fullName evidence="3">Non-reducing polyketide synthase</fullName>
    </submittedName>
</protein>
<evidence type="ECO:0000313" key="4">
    <source>
        <dbReference type="Proteomes" id="UP000462212"/>
    </source>
</evidence>
<sequence length="327" mass="36547">MASRETFVFKSTDNLDLELDIYTRESWSQTKVWDERQPIVLFFHGGGYVGYDREHLPPHIVQSCLLRGWPLISPDYRKLPQVTGEDILSDAEAAYEYVVENALRILTRGELNLAMKNTIVVGASAGGNMALLCGHYMEPRPIAILEYYAVPTVQDDFFRTGKVLGPGPLESSDVEEFLSEALSLGHTPAYAAFNQHSLQLDLSRNPAFQPSGWEPNPRMTLFPWLVQENRFPELWAGVDRGFDDKSWKNFPPVIIVQGSDDETVPLEASLKLTGITEKGATLFVVSGKDHAFDEPLYLGDPDLEKVEAAWSVLERTVKTTIAANAQS</sequence>
<dbReference type="InterPro" id="IPR013094">
    <property type="entry name" value="AB_hydrolase_3"/>
</dbReference>
<comment type="caution">
    <text evidence="3">The sequence shown here is derived from an EMBL/GenBank/DDBJ whole genome shotgun (WGS) entry which is preliminary data.</text>
</comment>
<dbReference type="AlphaFoldDB" id="A0A8H8S5K8"/>
<dbReference type="OrthoDB" id="19653at2759"/>
<evidence type="ECO:0000313" key="3">
    <source>
        <dbReference type="EMBL" id="TVY45909.1"/>
    </source>
</evidence>
<dbReference type="SUPFAM" id="SSF53474">
    <property type="entry name" value="alpha/beta-Hydrolases"/>
    <property type="match status" value="1"/>
</dbReference>
<gene>
    <name evidence="3" type="primary">mpaC</name>
    <name evidence="3" type="ORF">LSUB1_G000487</name>
</gene>